<dbReference type="PANTHER" id="PTHR35936:SF17">
    <property type="entry name" value="ARGININE-BINDING EXTRACELLULAR PROTEIN ARTP"/>
    <property type="match status" value="1"/>
</dbReference>
<keyword evidence="1 3" id="KW-0732">Signal</keyword>
<keyword evidence="6" id="KW-1185">Reference proteome</keyword>
<comment type="caution">
    <text evidence="5">The sequence shown here is derived from an EMBL/GenBank/DDBJ whole genome shotgun (WGS) entry which is preliminary data.</text>
</comment>
<gene>
    <name evidence="5" type="ORF">OPKNFCMD_6432</name>
</gene>
<dbReference type="EMBL" id="BPQH01000034">
    <property type="protein sequence ID" value="GJD53655.1"/>
    <property type="molecule type" value="Genomic_DNA"/>
</dbReference>
<feature type="domain" description="Solute-binding protein family 3/N-terminal" evidence="4">
    <location>
        <begin position="36"/>
        <end position="256"/>
    </location>
</feature>
<evidence type="ECO:0000313" key="6">
    <source>
        <dbReference type="Proteomes" id="UP001055167"/>
    </source>
</evidence>
<evidence type="ECO:0000259" key="4">
    <source>
        <dbReference type="SMART" id="SM00062"/>
    </source>
</evidence>
<dbReference type="PANTHER" id="PTHR35936">
    <property type="entry name" value="MEMBRANE-BOUND LYTIC MUREIN TRANSGLYCOSYLASE F"/>
    <property type="match status" value="1"/>
</dbReference>
<evidence type="ECO:0000256" key="2">
    <source>
        <dbReference type="SAM" id="MobiDB-lite"/>
    </source>
</evidence>
<dbReference type="RefSeq" id="WP_238314298.1">
    <property type="nucleotide sequence ID" value="NZ_BPQH01000034.1"/>
</dbReference>
<evidence type="ECO:0000256" key="3">
    <source>
        <dbReference type="SAM" id="SignalP"/>
    </source>
</evidence>
<proteinExistence type="predicted"/>
<protein>
    <recommendedName>
        <fullName evidence="4">Solute-binding protein family 3/N-terminal domain-containing protein</fullName>
    </recommendedName>
</protein>
<sequence>MRTLLVTATLLLALAAGARGAEPSADARRDLAPRGVLRAAINFGNPVLAHRDPATRAVEGVSVDLARELGRRLGVTVTLVTYDSAGTVTDAAEADAWDICFLAVDPARARTIAFAEPYVTIEGTYLVRAEAPFRTLDDLDREGVRIAVGRGSAYDLFLGRTLRHATLVRAASSPAALALFAEQGLDAAAGVTQPLMAYAAAHPETRVIPGRFMTIAQAIGMPKGRAAGLAYLRAFVEDAKASGFVAAALATHGQEAAVASPAAPAPSADGSAPPAGLPAQQGARP</sequence>
<feature type="region of interest" description="Disordered" evidence="2">
    <location>
        <begin position="258"/>
        <end position="285"/>
    </location>
</feature>
<organism evidence="5 6">
    <name type="scientific">Methylobacterium crusticola</name>
    <dbReference type="NCBI Taxonomy" id="1697972"/>
    <lineage>
        <taxon>Bacteria</taxon>
        <taxon>Pseudomonadati</taxon>
        <taxon>Pseudomonadota</taxon>
        <taxon>Alphaproteobacteria</taxon>
        <taxon>Hyphomicrobiales</taxon>
        <taxon>Methylobacteriaceae</taxon>
        <taxon>Methylobacterium</taxon>
    </lineage>
</organism>
<evidence type="ECO:0000256" key="1">
    <source>
        <dbReference type="ARBA" id="ARBA00022729"/>
    </source>
</evidence>
<evidence type="ECO:0000313" key="5">
    <source>
        <dbReference type="EMBL" id="GJD53655.1"/>
    </source>
</evidence>
<feature type="chain" id="PRO_5046651626" description="Solute-binding protein family 3/N-terminal domain-containing protein" evidence="3">
    <location>
        <begin position="22"/>
        <end position="285"/>
    </location>
</feature>
<dbReference type="SUPFAM" id="SSF53850">
    <property type="entry name" value="Periplasmic binding protein-like II"/>
    <property type="match status" value="1"/>
</dbReference>
<accession>A0ABQ4R7F8</accession>
<reference evidence="5" key="1">
    <citation type="journal article" date="2021" name="Front. Microbiol.">
        <title>Comprehensive Comparative Genomics and Phenotyping of Methylobacterium Species.</title>
        <authorList>
            <person name="Alessa O."/>
            <person name="Ogura Y."/>
            <person name="Fujitani Y."/>
            <person name="Takami H."/>
            <person name="Hayashi T."/>
            <person name="Sahin N."/>
            <person name="Tani A."/>
        </authorList>
    </citation>
    <scope>NUCLEOTIDE SEQUENCE</scope>
    <source>
        <strain evidence="5">KCTC 52305</strain>
    </source>
</reference>
<reference evidence="5" key="2">
    <citation type="submission" date="2021-08" db="EMBL/GenBank/DDBJ databases">
        <authorList>
            <person name="Tani A."/>
            <person name="Ola A."/>
            <person name="Ogura Y."/>
            <person name="Katsura K."/>
            <person name="Hayashi T."/>
        </authorList>
    </citation>
    <scope>NUCLEOTIDE SEQUENCE</scope>
    <source>
        <strain evidence="5">KCTC 52305</strain>
    </source>
</reference>
<feature type="signal peptide" evidence="3">
    <location>
        <begin position="1"/>
        <end position="21"/>
    </location>
</feature>
<dbReference type="InterPro" id="IPR001638">
    <property type="entry name" value="Solute-binding_3/MltF_N"/>
</dbReference>
<dbReference type="Pfam" id="PF00497">
    <property type="entry name" value="SBP_bac_3"/>
    <property type="match status" value="1"/>
</dbReference>
<dbReference type="SMART" id="SM00062">
    <property type="entry name" value="PBPb"/>
    <property type="match status" value="1"/>
</dbReference>
<name>A0ABQ4R7F8_9HYPH</name>
<dbReference type="Proteomes" id="UP001055167">
    <property type="component" value="Unassembled WGS sequence"/>
</dbReference>
<dbReference type="Gene3D" id="3.40.190.10">
    <property type="entry name" value="Periplasmic binding protein-like II"/>
    <property type="match status" value="2"/>
</dbReference>